<gene>
    <name evidence="2" type="ORF">HaLaN_20938</name>
</gene>
<feature type="region of interest" description="Disordered" evidence="1">
    <location>
        <begin position="82"/>
        <end position="112"/>
    </location>
</feature>
<reference evidence="2 3" key="1">
    <citation type="submission" date="2020-02" db="EMBL/GenBank/DDBJ databases">
        <title>Draft genome sequence of Haematococcus lacustris strain NIES-144.</title>
        <authorList>
            <person name="Morimoto D."/>
            <person name="Nakagawa S."/>
            <person name="Yoshida T."/>
            <person name="Sawayama S."/>
        </authorList>
    </citation>
    <scope>NUCLEOTIDE SEQUENCE [LARGE SCALE GENOMIC DNA]</scope>
    <source>
        <strain evidence="2 3">NIES-144</strain>
    </source>
</reference>
<evidence type="ECO:0000256" key="1">
    <source>
        <dbReference type="SAM" id="MobiDB-lite"/>
    </source>
</evidence>
<keyword evidence="3" id="KW-1185">Reference proteome</keyword>
<organism evidence="2 3">
    <name type="scientific">Haematococcus lacustris</name>
    <name type="common">Green alga</name>
    <name type="synonym">Haematococcus pluvialis</name>
    <dbReference type="NCBI Taxonomy" id="44745"/>
    <lineage>
        <taxon>Eukaryota</taxon>
        <taxon>Viridiplantae</taxon>
        <taxon>Chlorophyta</taxon>
        <taxon>core chlorophytes</taxon>
        <taxon>Chlorophyceae</taxon>
        <taxon>CS clade</taxon>
        <taxon>Chlamydomonadales</taxon>
        <taxon>Haematococcaceae</taxon>
        <taxon>Haematococcus</taxon>
    </lineage>
</organism>
<proteinExistence type="predicted"/>
<dbReference type="EMBL" id="BLLF01002249">
    <property type="protein sequence ID" value="GFH23339.1"/>
    <property type="molecule type" value="Genomic_DNA"/>
</dbReference>
<dbReference type="Proteomes" id="UP000485058">
    <property type="component" value="Unassembled WGS sequence"/>
</dbReference>
<name>A0A699ZUP2_HAELA</name>
<accession>A0A699ZUP2</accession>
<comment type="caution">
    <text evidence="2">The sequence shown here is derived from an EMBL/GenBank/DDBJ whole genome shotgun (WGS) entry which is preliminary data.</text>
</comment>
<sequence length="112" mass="11952">MRLQTINQAKQRWTVSWHYADVEEGIEAVLTSFCECNGALDLVRESPSCQVSSAYNNPSAGKCTVGVVPCGVLWKTEGRKLKLPNEGNEATRPQAAGPSSQGPVAIEACGTT</sequence>
<protein>
    <submittedName>
        <fullName evidence="2">Uncharacterized protein</fullName>
    </submittedName>
</protein>
<evidence type="ECO:0000313" key="2">
    <source>
        <dbReference type="EMBL" id="GFH23339.1"/>
    </source>
</evidence>
<dbReference type="AlphaFoldDB" id="A0A699ZUP2"/>
<evidence type="ECO:0000313" key="3">
    <source>
        <dbReference type="Proteomes" id="UP000485058"/>
    </source>
</evidence>